<evidence type="ECO:0000313" key="4">
    <source>
        <dbReference type="Proteomes" id="UP000681720"/>
    </source>
</evidence>
<dbReference type="EMBL" id="CAJOBI010126515">
    <property type="protein sequence ID" value="CAF4703661.1"/>
    <property type="molecule type" value="Genomic_DNA"/>
</dbReference>
<feature type="non-terminal residue" evidence="3">
    <location>
        <position position="1"/>
    </location>
</feature>
<feature type="non-terminal residue" evidence="3">
    <location>
        <position position="62"/>
    </location>
</feature>
<dbReference type="Gene3D" id="3.40.50.300">
    <property type="entry name" value="P-loop containing nucleotide triphosphate hydrolases"/>
    <property type="match status" value="1"/>
</dbReference>
<dbReference type="AlphaFoldDB" id="A0A8S3AXV5"/>
<evidence type="ECO:0000313" key="3">
    <source>
        <dbReference type="EMBL" id="CAF4759844.1"/>
    </source>
</evidence>
<dbReference type="InterPro" id="IPR026983">
    <property type="entry name" value="DHC"/>
</dbReference>
<dbReference type="EMBL" id="CAJOBH010065114">
    <property type="protein sequence ID" value="CAF4444372.1"/>
    <property type="molecule type" value="Genomic_DNA"/>
</dbReference>
<evidence type="ECO:0008006" key="5">
    <source>
        <dbReference type="Google" id="ProtNLM"/>
    </source>
</evidence>
<reference evidence="3" key="1">
    <citation type="submission" date="2021-02" db="EMBL/GenBank/DDBJ databases">
        <authorList>
            <person name="Nowell W R."/>
        </authorList>
    </citation>
    <scope>NUCLEOTIDE SEQUENCE</scope>
</reference>
<dbReference type="GO" id="GO:0030286">
    <property type="term" value="C:dynein complex"/>
    <property type="evidence" value="ECO:0007669"/>
    <property type="project" value="InterPro"/>
</dbReference>
<comment type="caution">
    <text evidence="3">The sequence shown here is derived from an EMBL/GenBank/DDBJ whole genome shotgun (WGS) entry which is preliminary data.</text>
</comment>
<dbReference type="PANTHER" id="PTHR22878:SF63">
    <property type="entry name" value="DYNEIN AXONEMAL HEAVY CHAIN 10"/>
    <property type="match status" value="1"/>
</dbReference>
<dbReference type="EMBL" id="CAJOBJ010140320">
    <property type="protein sequence ID" value="CAF4759844.1"/>
    <property type="molecule type" value="Genomic_DNA"/>
</dbReference>
<protein>
    <recommendedName>
        <fullName evidence="5">Dynein heavy chain</fullName>
    </recommendedName>
</protein>
<gene>
    <name evidence="1" type="ORF">BYL167_LOCUS33466</name>
    <name evidence="3" type="ORF">GIL414_LOCUS45502</name>
    <name evidence="2" type="ORF">SMN809_LOCUS43150</name>
</gene>
<dbReference type="Proteomes" id="UP000681967">
    <property type="component" value="Unassembled WGS sequence"/>
</dbReference>
<dbReference type="GO" id="GO:0045505">
    <property type="term" value="F:dynein intermediate chain binding"/>
    <property type="evidence" value="ECO:0007669"/>
    <property type="project" value="InterPro"/>
</dbReference>
<dbReference type="InterPro" id="IPR027417">
    <property type="entry name" value="P-loop_NTPase"/>
</dbReference>
<dbReference type="GO" id="GO:0007018">
    <property type="term" value="P:microtubule-based movement"/>
    <property type="evidence" value="ECO:0007669"/>
    <property type="project" value="InterPro"/>
</dbReference>
<evidence type="ECO:0000313" key="1">
    <source>
        <dbReference type="EMBL" id="CAF4444372.1"/>
    </source>
</evidence>
<dbReference type="Proteomes" id="UP000681720">
    <property type="component" value="Unassembled WGS sequence"/>
</dbReference>
<evidence type="ECO:0000313" key="2">
    <source>
        <dbReference type="EMBL" id="CAF4703661.1"/>
    </source>
</evidence>
<dbReference type="PANTHER" id="PTHR22878">
    <property type="entry name" value="DYNEIN HEAVY CHAIN 6, AXONEMAL-LIKE-RELATED"/>
    <property type="match status" value="1"/>
</dbReference>
<accession>A0A8S3AXV5</accession>
<dbReference type="GO" id="GO:0051959">
    <property type="term" value="F:dynein light intermediate chain binding"/>
    <property type="evidence" value="ECO:0007669"/>
    <property type="project" value="InterPro"/>
</dbReference>
<name>A0A8S3AXV5_9BILA</name>
<sequence length="62" mass="7247">ACSVIELYGFLDTATRDWTDGLLSNIFREINKPTDKKERRYILYDGDVDALWIENMNSVMDD</sequence>
<dbReference type="Proteomes" id="UP000676336">
    <property type="component" value="Unassembled WGS sequence"/>
</dbReference>
<proteinExistence type="predicted"/>
<organism evidence="3 4">
    <name type="scientific">Rotaria magnacalcarata</name>
    <dbReference type="NCBI Taxonomy" id="392030"/>
    <lineage>
        <taxon>Eukaryota</taxon>
        <taxon>Metazoa</taxon>
        <taxon>Spiralia</taxon>
        <taxon>Gnathifera</taxon>
        <taxon>Rotifera</taxon>
        <taxon>Eurotatoria</taxon>
        <taxon>Bdelloidea</taxon>
        <taxon>Philodinida</taxon>
        <taxon>Philodinidae</taxon>
        <taxon>Rotaria</taxon>
    </lineage>
</organism>